<dbReference type="RefSeq" id="WP_126307115.1">
    <property type="nucleotide sequence ID" value="NZ_AP018449.1"/>
</dbReference>
<protein>
    <recommendedName>
        <fullName evidence="1">Methyltransferase FkbM domain-containing protein</fullName>
    </recommendedName>
</protein>
<feature type="domain" description="Methyltransferase FkbM" evidence="1">
    <location>
        <begin position="225"/>
        <end position="360"/>
    </location>
</feature>
<dbReference type="PANTHER" id="PTHR34203:SF15">
    <property type="entry name" value="SLL1173 PROTEIN"/>
    <property type="match status" value="1"/>
</dbReference>
<dbReference type="Pfam" id="PF05050">
    <property type="entry name" value="Methyltransf_21"/>
    <property type="match status" value="1"/>
</dbReference>
<dbReference type="InterPro" id="IPR006342">
    <property type="entry name" value="FkbM_mtfrase"/>
</dbReference>
<dbReference type="InterPro" id="IPR052514">
    <property type="entry name" value="SAM-dependent_MTase"/>
</dbReference>
<evidence type="ECO:0000313" key="2">
    <source>
        <dbReference type="EMBL" id="BBB90416.1"/>
    </source>
</evidence>
<accession>A0A348AH68</accession>
<keyword evidence="3" id="KW-1185">Reference proteome</keyword>
<dbReference type="Gene3D" id="3.40.50.150">
    <property type="entry name" value="Vaccinia Virus protein VP39"/>
    <property type="match status" value="1"/>
</dbReference>
<name>A0A348AH68_9FIRM</name>
<reference evidence="2 3" key="1">
    <citation type="journal article" date="2018" name="Int. J. Syst. Evol. Microbiol.">
        <title>Methylomusa anaerophila gen. nov., sp. nov., an anaerobic methanol-utilizing bacterium isolated from a microbial fuel cell.</title>
        <authorList>
            <person name="Amano N."/>
            <person name="Yamamuro A."/>
            <person name="Miyahara M."/>
            <person name="Kouzuma A."/>
            <person name="Abe T."/>
            <person name="Watanabe K."/>
        </authorList>
    </citation>
    <scope>NUCLEOTIDE SEQUENCE [LARGE SCALE GENOMIC DNA]</scope>
    <source>
        <strain evidence="2 3">MMFC1</strain>
    </source>
</reference>
<dbReference type="Proteomes" id="UP000276437">
    <property type="component" value="Chromosome"/>
</dbReference>
<dbReference type="OrthoDB" id="5329963at2"/>
<gene>
    <name evidence="2" type="ORF">MAMMFC1_01067</name>
</gene>
<dbReference type="NCBIfam" id="TIGR01444">
    <property type="entry name" value="fkbM_fam"/>
    <property type="match status" value="1"/>
</dbReference>
<organism evidence="2 3">
    <name type="scientific">Methylomusa anaerophila</name>
    <dbReference type="NCBI Taxonomy" id="1930071"/>
    <lineage>
        <taxon>Bacteria</taxon>
        <taxon>Bacillati</taxon>
        <taxon>Bacillota</taxon>
        <taxon>Negativicutes</taxon>
        <taxon>Selenomonadales</taxon>
        <taxon>Sporomusaceae</taxon>
        <taxon>Methylomusa</taxon>
    </lineage>
</organism>
<dbReference type="InterPro" id="IPR029063">
    <property type="entry name" value="SAM-dependent_MTases_sf"/>
</dbReference>
<evidence type="ECO:0000313" key="3">
    <source>
        <dbReference type="Proteomes" id="UP000276437"/>
    </source>
</evidence>
<dbReference type="PANTHER" id="PTHR34203">
    <property type="entry name" value="METHYLTRANSFERASE, FKBM FAMILY PROTEIN"/>
    <property type="match status" value="1"/>
</dbReference>
<dbReference type="SUPFAM" id="SSF53335">
    <property type="entry name" value="S-adenosyl-L-methionine-dependent methyltransferases"/>
    <property type="match status" value="1"/>
</dbReference>
<proteinExistence type="predicted"/>
<evidence type="ECO:0000259" key="1">
    <source>
        <dbReference type="Pfam" id="PF05050"/>
    </source>
</evidence>
<dbReference type="KEGG" id="mana:MAMMFC1_01067"/>
<dbReference type="EMBL" id="AP018449">
    <property type="protein sequence ID" value="BBB90416.1"/>
    <property type="molecule type" value="Genomic_DNA"/>
</dbReference>
<sequence length="397" mass="45373">MNNYNNSYSSFSQQIKNIISSYNSENRKNFSNQLSSAKVYIYGAGNAGTMTYYLLKELNIEIEGFMDKRADSLTSHLNKPVHRADADNLNADLKGNSFVIIALLCSYEELQDIKEGLLKLGYKNSCYYHDIYNLVITENITKENFSSYNLNNHKDIHTDIILKNTQEKVLNVANSLCDEKSREVYYNFLNAILNSNPDLFSPPDQEKQYFVNDISFAKGYSRFIDCGTYDGDTVFALKQCKKSVDKVALFEPESNNFKKLRENLNGSRVANEEILFPCGVWKETEILRFKAGIQSSSAISPAGDMFIQCVALDDVLRDFAPTFIKMDIEGAEYEALLGAENIIRQYAPDLAVSVYHKIEHMWEIPLLIQSFNSNYKFYLRCHALHGMETILYATCEE</sequence>
<dbReference type="AlphaFoldDB" id="A0A348AH68"/>